<name>A0ABN7UJW4_GIGMA</name>
<gene>
    <name evidence="1" type="ORF">GMARGA_LOCUS7553</name>
</gene>
<accession>A0ABN7UJW4</accession>
<comment type="caution">
    <text evidence="1">The sequence shown here is derived from an EMBL/GenBank/DDBJ whole genome shotgun (WGS) entry which is preliminary data.</text>
</comment>
<evidence type="ECO:0000313" key="1">
    <source>
        <dbReference type="EMBL" id="CAG8615106.1"/>
    </source>
</evidence>
<protein>
    <submittedName>
        <fullName evidence="1">10664_t:CDS:1</fullName>
    </submittedName>
</protein>
<sequence length="91" mass="11025">METTGRGNIPEDQRRTLLTRGIVKLEVRKKLENLDLENKVINHILLLWLEEWTINFQDKIWKKRCERTIKWKKENGITAKTKRKKREGKKL</sequence>
<proteinExistence type="predicted"/>
<organism evidence="1 2">
    <name type="scientific">Gigaspora margarita</name>
    <dbReference type="NCBI Taxonomy" id="4874"/>
    <lineage>
        <taxon>Eukaryota</taxon>
        <taxon>Fungi</taxon>
        <taxon>Fungi incertae sedis</taxon>
        <taxon>Mucoromycota</taxon>
        <taxon>Glomeromycotina</taxon>
        <taxon>Glomeromycetes</taxon>
        <taxon>Diversisporales</taxon>
        <taxon>Gigasporaceae</taxon>
        <taxon>Gigaspora</taxon>
    </lineage>
</organism>
<evidence type="ECO:0000313" key="2">
    <source>
        <dbReference type="Proteomes" id="UP000789901"/>
    </source>
</evidence>
<reference evidence="1 2" key="1">
    <citation type="submission" date="2021-06" db="EMBL/GenBank/DDBJ databases">
        <authorList>
            <person name="Kallberg Y."/>
            <person name="Tangrot J."/>
            <person name="Rosling A."/>
        </authorList>
    </citation>
    <scope>NUCLEOTIDE SEQUENCE [LARGE SCALE GENOMIC DNA]</scope>
    <source>
        <strain evidence="1 2">120-4 pot B 10/14</strain>
    </source>
</reference>
<dbReference type="Proteomes" id="UP000789901">
    <property type="component" value="Unassembled WGS sequence"/>
</dbReference>
<dbReference type="EMBL" id="CAJVQB010003687">
    <property type="protein sequence ID" value="CAG8615106.1"/>
    <property type="molecule type" value="Genomic_DNA"/>
</dbReference>
<keyword evidence="2" id="KW-1185">Reference proteome</keyword>